<organism evidence="3 4">
    <name type="scientific">Mytilus coruscus</name>
    <name type="common">Sea mussel</name>
    <dbReference type="NCBI Taxonomy" id="42192"/>
    <lineage>
        <taxon>Eukaryota</taxon>
        <taxon>Metazoa</taxon>
        <taxon>Spiralia</taxon>
        <taxon>Lophotrochozoa</taxon>
        <taxon>Mollusca</taxon>
        <taxon>Bivalvia</taxon>
        <taxon>Autobranchia</taxon>
        <taxon>Pteriomorphia</taxon>
        <taxon>Mytilida</taxon>
        <taxon>Mytiloidea</taxon>
        <taxon>Mytilidae</taxon>
        <taxon>Mytilinae</taxon>
        <taxon>Mytilus</taxon>
    </lineage>
</organism>
<proteinExistence type="predicted"/>
<protein>
    <submittedName>
        <fullName evidence="3">Uncharacterized protein</fullName>
    </submittedName>
</protein>
<gene>
    <name evidence="3" type="ORF">MCOR_56962</name>
</gene>
<keyword evidence="1" id="KW-0175">Coiled coil</keyword>
<accession>A0A6J8F013</accession>
<dbReference type="EMBL" id="CACVKT020010165">
    <property type="protein sequence ID" value="CAC5425115.1"/>
    <property type="molecule type" value="Genomic_DNA"/>
</dbReference>
<keyword evidence="2" id="KW-0732">Signal</keyword>
<reference evidence="3 4" key="1">
    <citation type="submission" date="2020-06" db="EMBL/GenBank/DDBJ databases">
        <authorList>
            <person name="Li R."/>
            <person name="Bekaert M."/>
        </authorList>
    </citation>
    <scope>NUCLEOTIDE SEQUENCE [LARGE SCALE GENOMIC DNA]</scope>
    <source>
        <strain evidence="4">wild</strain>
    </source>
</reference>
<evidence type="ECO:0000256" key="1">
    <source>
        <dbReference type="SAM" id="Coils"/>
    </source>
</evidence>
<dbReference type="AlphaFoldDB" id="A0A6J8F013"/>
<name>A0A6J8F013_MYTCO</name>
<keyword evidence="4" id="KW-1185">Reference proteome</keyword>
<feature type="signal peptide" evidence="2">
    <location>
        <begin position="1"/>
        <end position="15"/>
    </location>
</feature>
<feature type="coiled-coil region" evidence="1">
    <location>
        <begin position="84"/>
        <end position="111"/>
    </location>
</feature>
<sequence>MRHIFVLVVFPLAFGFLLDTRNPQNSSSQFITASEFFAAKSGLQNGIEENRHDVDRKLLLLTSQVQQMFDSLQQQIPQKDTNRSDEKVQKYKELSENYTALQKRFDLLQANQISQLNEISQCKDKVNEHNMEISALMNLKNIQPLNDLSSFKTHVQSVTSTIHALSVSHHARR</sequence>
<feature type="chain" id="PRO_5026951519" evidence="2">
    <location>
        <begin position="16"/>
        <end position="173"/>
    </location>
</feature>
<evidence type="ECO:0000313" key="3">
    <source>
        <dbReference type="EMBL" id="CAC5425115.1"/>
    </source>
</evidence>
<dbReference type="Proteomes" id="UP000507470">
    <property type="component" value="Unassembled WGS sequence"/>
</dbReference>
<evidence type="ECO:0000313" key="4">
    <source>
        <dbReference type="Proteomes" id="UP000507470"/>
    </source>
</evidence>
<evidence type="ECO:0000256" key="2">
    <source>
        <dbReference type="SAM" id="SignalP"/>
    </source>
</evidence>